<dbReference type="Gene3D" id="3.40.140.10">
    <property type="entry name" value="Cytidine Deaminase, domain 2"/>
    <property type="match status" value="1"/>
</dbReference>
<gene>
    <name evidence="17" type="primary">cdd</name>
    <name evidence="17" type="ORF">H8710_05285</name>
</gene>
<feature type="binding site" evidence="14">
    <location>
        <position position="57"/>
    </location>
    <ligand>
        <name>Zn(2+)</name>
        <dbReference type="ChEBI" id="CHEBI:29105"/>
        <note>catalytic</note>
    </ligand>
</feature>
<evidence type="ECO:0000256" key="11">
    <source>
        <dbReference type="ARBA" id="ARBA00049558"/>
    </source>
</evidence>
<dbReference type="NCBIfam" id="TIGR01354">
    <property type="entry name" value="cyt_deam_tetra"/>
    <property type="match status" value="1"/>
</dbReference>
<keyword evidence="6 14" id="KW-0479">Metal-binding</keyword>
<comment type="catalytic activity">
    <reaction evidence="10 15">
        <text>2'-deoxycytidine + H2O + H(+) = 2'-deoxyuridine + NH4(+)</text>
        <dbReference type="Rhea" id="RHEA:13433"/>
        <dbReference type="ChEBI" id="CHEBI:15377"/>
        <dbReference type="ChEBI" id="CHEBI:15378"/>
        <dbReference type="ChEBI" id="CHEBI:15698"/>
        <dbReference type="ChEBI" id="CHEBI:16450"/>
        <dbReference type="ChEBI" id="CHEBI:28938"/>
        <dbReference type="EC" id="3.5.4.5"/>
    </reaction>
</comment>
<comment type="caution">
    <text evidence="17">The sequence shown here is derived from an EMBL/GenBank/DDBJ whole genome shotgun (WGS) entry which is preliminary data.</text>
</comment>
<evidence type="ECO:0000256" key="1">
    <source>
        <dbReference type="ARBA" id="ARBA00001947"/>
    </source>
</evidence>
<dbReference type="NCBIfam" id="NF004064">
    <property type="entry name" value="PRK05578.1"/>
    <property type="match status" value="1"/>
</dbReference>
<dbReference type="FunFam" id="3.40.140.10:FF:000008">
    <property type="entry name" value="Cytidine deaminase"/>
    <property type="match status" value="1"/>
</dbReference>
<evidence type="ECO:0000313" key="18">
    <source>
        <dbReference type="Proteomes" id="UP000610760"/>
    </source>
</evidence>
<dbReference type="InterPro" id="IPR002125">
    <property type="entry name" value="CMP_dCMP_dom"/>
</dbReference>
<keyword evidence="8 14" id="KW-0862">Zinc</keyword>
<dbReference type="GO" id="GO:0005829">
    <property type="term" value="C:cytosol"/>
    <property type="evidence" value="ECO:0007669"/>
    <property type="project" value="TreeGrafter"/>
</dbReference>
<dbReference type="InterPro" id="IPR050202">
    <property type="entry name" value="Cyt/Deoxycyt_deaminase"/>
</dbReference>
<evidence type="ECO:0000256" key="6">
    <source>
        <dbReference type="ARBA" id="ARBA00022723"/>
    </source>
</evidence>
<dbReference type="GO" id="GO:0004126">
    <property type="term" value="F:cytidine deaminase activity"/>
    <property type="evidence" value="ECO:0007669"/>
    <property type="project" value="UniProtKB-UniRule"/>
</dbReference>
<feature type="binding site" evidence="14">
    <location>
        <position position="98"/>
    </location>
    <ligand>
        <name>Zn(2+)</name>
        <dbReference type="ChEBI" id="CHEBI:29105"/>
        <note>catalytic</note>
    </ligand>
</feature>
<sequence length="143" mass="15251">MNPEDLYKRLFGQAKEARKNAYCPYSHFAVGTALLCADGSIFTGCNIENAAYSPSNCAERTALFKAISEGKRAFCAIAIAGGKEDVPGDASCWPCGVCRQVLREFDSGDLIIVTGNGVGGIVFKTLRELLPMSFSADNLKGEA</sequence>
<evidence type="ECO:0000256" key="8">
    <source>
        <dbReference type="ARBA" id="ARBA00022833"/>
    </source>
</evidence>
<evidence type="ECO:0000256" key="9">
    <source>
        <dbReference type="ARBA" id="ARBA00032005"/>
    </source>
</evidence>
<accession>A0A926I2E6</accession>
<comment type="similarity">
    <text evidence="3 15">Belongs to the cytidine and deoxycytidylate deaminase family.</text>
</comment>
<evidence type="ECO:0000256" key="10">
    <source>
        <dbReference type="ARBA" id="ARBA00049252"/>
    </source>
</evidence>
<evidence type="ECO:0000259" key="16">
    <source>
        <dbReference type="PROSITE" id="PS51747"/>
    </source>
</evidence>
<organism evidence="17 18">
    <name type="scientific">Fumia xinanensis</name>
    <dbReference type="NCBI Taxonomy" id="2763659"/>
    <lineage>
        <taxon>Bacteria</taxon>
        <taxon>Bacillati</taxon>
        <taxon>Bacillota</taxon>
        <taxon>Clostridia</taxon>
        <taxon>Eubacteriales</taxon>
        <taxon>Oscillospiraceae</taxon>
        <taxon>Fumia</taxon>
    </lineage>
</organism>
<dbReference type="InterPro" id="IPR016193">
    <property type="entry name" value="Cytidine_deaminase-like"/>
</dbReference>
<dbReference type="InterPro" id="IPR006262">
    <property type="entry name" value="Cyt_deam_tetra"/>
</dbReference>
<comment type="cofactor">
    <cofactor evidence="1 14 15">
        <name>Zn(2+)</name>
        <dbReference type="ChEBI" id="CHEBI:29105"/>
    </cofactor>
</comment>
<dbReference type="GO" id="GO:0008270">
    <property type="term" value="F:zinc ion binding"/>
    <property type="evidence" value="ECO:0007669"/>
    <property type="project" value="UniProtKB-UniRule"/>
</dbReference>
<feature type="domain" description="CMP/dCMP-type deaminase" evidence="16">
    <location>
        <begin position="5"/>
        <end position="137"/>
    </location>
</feature>
<evidence type="ECO:0000256" key="15">
    <source>
        <dbReference type="RuleBase" id="RU364006"/>
    </source>
</evidence>
<dbReference type="GO" id="GO:0072527">
    <property type="term" value="P:pyrimidine-containing compound metabolic process"/>
    <property type="evidence" value="ECO:0007669"/>
    <property type="project" value="UniProtKB-ARBA"/>
</dbReference>
<feature type="binding site" evidence="14">
    <location>
        <position position="95"/>
    </location>
    <ligand>
        <name>Zn(2+)</name>
        <dbReference type="ChEBI" id="CHEBI:29105"/>
        <note>catalytic</note>
    </ligand>
</feature>
<dbReference type="Proteomes" id="UP000610760">
    <property type="component" value="Unassembled WGS sequence"/>
</dbReference>
<feature type="binding site" evidence="13">
    <location>
        <begin position="46"/>
        <end position="52"/>
    </location>
    <ligand>
        <name>substrate</name>
    </ligand>
</feature>
<evidence type="ECO:0000256" key="2">
    <source>
        <dbReference type="ARBA" id="ARBA00003949"/>
    </source>
</evidence>
<name>A0A926I2E6_9FIRM</name>
<keyword evidence="18" id="KW-1185">Reference proteome</keyword>
<dbReference type="GO" id="GO:0042802">
    <property type="term" value="F:identical protein binding"/>
    <property type="evidence" value="ECO:0007669"/>
    <property type="project" value="UniProtKB-ARBA"/>
</dbReference>
<dbReference type="PROSITE" id="PS51747">
    <property type="entry name" value="CYT_DCMP_DEAMINASES_2"/>
    <property type="match status" value="1"/>
</dbReference>
<dbReference type="PANTHER" id="PTHR11644">
    <property type="entry name" value="CYTIDINE DEAMINASE"/>
    <property type="match status" value="1"/>
</dbReference>
<evidence type="ECO:0000256" key="13">
    <source>
        <dbReference type="PIRSR" id="PIRSR606262-2"/>
    </source>
</evidence>
<dbReference type="RefSeq" id="WP_249294376.1">
    <property type="nucleotide sequence ID" value="NZ_JACRSV010000001.1"/>
</dbReference>
<dbReference type="PROSITE" id="PS00903">
    <property type="entry name" value="CYT_DCMP_DEAMINASES_1"/>
    <property type="match status" value="1"/>
</dbReference>
<reference evidence="17" key="1">
    <citation type="submission" date="2020-08" db="EMBL/GenBank/DDBJ databases">
        <title>Genome public.</title>
        <authorList>
            <person name="Liu C."/>
            <person name="Sun Q."/>
        </authorList>
    </citation>
    <scope>NUCLEOTIDE SEQUENCE</scope>
    <source>
        <strain evidence="17">NSJ-33</strain>
    </source>
</reference>
<comment type="catalytic activity">
    <reaction evidence="11 15">
        <text>cytidine + H2O + H(+) = uridine + NH4(+)</text>
        <dbReference type="Rhea" id="RHEA:16069"/>
        <dbReference type="ChEBI" id="CHEBI:15377"/>
        <dbReference type="ChEBI" id="CHEBI:15378"/>
        <dbReference type="ChEBI" id="CHEBI:16704"/>
        <dbReference type="ChEBI" id="CHEBI:17562"/>
        <dbReference type="ChEBI" id="CHEBI:28938"/>
        <dbReference type="EC" id="3.5.4.5"/>
    </reaction>
</comment>
<dbReference type="EC" id="3.5.4.5" evidence="4 15"/>
<comment type="function">
    <text evidence="2 15">This enzyme scavenges exogenous and endogenous cytidine and 2'-deoxycytidine for UMP synthesis.</text>
</comment>
<keyword evidence="7 15" id="KW-0378">Hydrolase</keyword>
<evidence type="ECO:0000256" key="12">
    <source>
        <dbReference type="PIRSR" id="PIRSR606262-1"/>
    </source>
</evidence>
<dbReference type="AlphaFoldDB" id="A0A926I2E6"/>
<evidence type="ECO:0000256" key="7">
    <source>
        <dbReference type="ARBA" id="ARBA00022801"/>
    </source>
</evidence>
<evidence type="ECO:0000313" key="17">
    <source>
        <dbReference type="EMBL" id="MBC8559483.1"/>
    </source>
</evidence>
<dbReference type="EMBL" id="JACRSV010000001">
    <property type="protein sequence ID" value="MBC8559483.1"/>
    <property type="molecule type" value="Genomic_DNA"/>
</dbReference>
<dbReference type="SUPFAM" id="SSF53927">
    <property type="entry name" value="Cytidine deaminase-like"/>
    <property type="match status" value="1"/>
</dbReference>
<dbReference type="Pfam" id="PF00383">
    <property type="entry name" value="dCMP_cyt_deam_1"/>
    <property type="match status" value="1"/>
</dbReference>
<dbReference type="InterPro" id="IPR016192">
    <property type="entry name" value="APOBEC/CMP_deaminase_Zn-bd"/>
</dbReference>
<evidence type="ECO:0000256" key="14">
    <source>
        <dbReference type="PIRSR" id="PIRSR606262-3"/>
    </source>
</evidence>
<evidence type="ECO:0000256" key="5">
    <source>
        <dbReference type="ARBA" id="ARBA00018266"/>
    </source>
</evidence>
<dbReference type="CDD" id="cd01283">
    <property type="entry name" value="cytidine_deaminase"/>
    <property type="match status" value="1"/>
</dbReference>
<dbReference type="PANTHER" id="PTHR11644:SF2">
    <property type="entry name" value="CYTIDINE DEAMINASE"/>
    <property type="match status" value="1"/>
</dbReference>
<protein>
    <recommendedName>
        <fullName evidence="5 15">Cytidine deaminase</fullName>
        <ecNumber evidence="4 15">3.5.4.5</ecNumber>
    </recommendedName>
    <alternativeName>
        <fullName evidence="9 15">Cytidine aminohydrolase</fullName>
    </alternativeName>
</protein>
<evidence type="ECO:0000256" key="4">
    <source>
        <dbReference type="ARBA" id="ARBA00012783"/>
    </source>
</evidence>
<proteinExistence type="inferred from homology"/>
<evidence type="ECO:0000256" key="3">
    <source>
        <dbReference type="ARBA" id="ARBA00006576"/>
    </source>
</evidence>
<dbReference type="GO" id="GO:0055086">
    <property type="term" value="P:nucleobase-containing small molecule metabolic process"/>
    <property type="evidence" value="ECO:0007669"/>
    <property type="project" value="UniProtKB-ARBA"/>
</dbReference>
<feature type="active site" description="Proton donor" evidence="12">
    <location>
        <position position="59"/>
    </location>
</feature>